<dbReference type="AlphaFoldDB" id="L7VVU2"/>
<protein>
    <submittedName>
        <fullName evidence="1">Uncharacterized protein</fullName>
    </submittedName>
</protein>
<proteinExistence type="predicted"/>
<evidence type="ECO:0000313" key="1">
    <source>
        <dbReference type="EMBL" id="AGC71431.1"/>
    </source>
</evidence>
<dbReference type="EMBL" id="JX649872">
    <property type="protein sequence ID" value="AGC71431.1"/>
    <property type="molecule type" value="Genomic_DNA"/>
</dbReference>
<accession>L7VVU2</accession>
<sequence length="54" mass="6347">MLIAWLLAEIFYELNHNSKQQLAQHVTETQPLSSMVDECTILDCSFHYMFNITQ</sequence>
<reference evidence="1" key="1">
    <citation type="submission" date="2012-09" db="EMBL/GenBank/DDBJ databases">
        <title>Metagenomic Characterization of a Microbial Community in Wastewater Detects High Levels of Antibiotic Resistance.</title>
        <authorList>
            <person name="Abrams M."/>
            <person name="Caldwell A."/>
            <person name="Vandaei E."/>
            <person name="Lee W."/>
            <person name="Perrott J."/>
            <person name="Khan S.Y."/>
            <person name="Ta J."/>
            <person name="Romero D."/>
            <person name="Nguyen V."/>
            <person name="Pourmand N."/>
            <person name="Ouverney C.C."/>
        </authorList>
    </citation>
    <scope>NUCLEOTIDE SEQUENCE</scope>
</reference>
<name>L7VVU2_9BACT</name>
<organism evidence="1">
    <name type="scientific">uncultured bacterium A1Q1_fos_1070</name>
    <dbReference type="NCBI Taxonomy" id="1256541"/>
    <lineage>
        <taxon>Bacteria</taxon>
        <taxon>environmental samples</taxon>
    </lineage>
</organism>